<dbReference type="Proteomes" id="UP000032304">
    <property type="component" value="Chromosome 7"/>
</dbReference>
<name>A0A0D2SKG3_GOSRA</name>
<sequence>MKDLYFPKSFNLLLLLSTVVSFLSILISWTFPLHCSTDDIRNRPNQLLCWYGLLILKPKSPLPHLEQSNLKQILHVADRKLHQRRLTHSFFFLQFSDHHFLPNYQSP</sequence>
<keyword evidence="1" id="KW-0812">Transmembrane</keyword>
<dbReference type="EMBL" id="CM001746">
    <property type="protein sequence ID" value="KJB44714.1"/>
    <property type="molecule type" value="Genomic_DNA"/>
</dbReference>
<proteinExistence type="predicted"/>
<keyword evidence="1" id="KW-1133">Transmembrane helix</keyword>
<feature type="transmembrane region" description="Helical" evidence="1">
    <location>
        <begin position="12"/>
        <end position="31"/>
    </location>
</feature>
<evidence type="ECO:0000256" key="1">
    <source>
        <dbReference type="SAM" id="Phobius"/>
    </source>
</evidence>
<keyword evidence="1" id="KW-0472">Membrane</keyword>
<protein>
    <submittedName>
        <fullName evidence="2">Uncharacterized protein</fullName>
    </submittedName>
</protein>
<reference evidence="2 3" key="1">
    <citation type="journal article" date="2012" name="Nature">
        <title>Repeated polyploidization of Gossypium genomes and the evolution of spinnable cotton fibres.</title>
        <authorList>
            <person name="Paterson A.H."/>
            <person name="Wendel J.F."/>
            <person name="Gundlach H."/>
            <person name="Guo H."/>
            <person name="Jenkins J."/>
            <person name="Jin D."/>
            <person name="Llewellyn D."/>
            <person name="Showmaker K.C."/>
            <person name="Shu S."/>
            <person name="Udall J."/>
            <person name="Yoo M.J."/>
            <person name="Byers R."/>
            <person name="Chen W."/>
            <person name="Doron-Faigenboim A."/>
            <person name="Duke M.V."/>
            <person name="Gong L."/>
            <person name="Grimwood J."/>
            <person name="Grover C."/>
            <person name="Grupp K."/>
            <person name="Hu G."/>
            <person name="Lee T.H."/>
            <person name="Li J."/>
            <person name="Lin L."/>
            <person name="Liu T."/>
            <person name="Marler B.S."/>
            <person name="Page J.T."/>
            <person name="Roberts A.W."/>
            <person name="Romanel E."/>
            <person name="Sanders W.S."/>
            <person name="Szadkowski E."/>
            <person name="Tan X."/>
            <person name="Tang H."/>
            <person name="Xu C."/>
            <person name="Wang J."/>
            <person name="Wang Z."/>
            <person name="Zhang D."/>
            <person name="Zhang L."/>
            <person name="Ashrafi H."/>
            <person name="Bedon F."/>
            <person name="Bowers J.E."/>
            <person name="Brubaker C.L."/>
            <person name="Chee P.W."/>
            <person name="Das S."/>
            <person name="Gingle A.R."/>
            <person name="Haigler C.H."/>
            <person name="Harker D."/>
            <person name="Hoffmann L.V."/>
            <person name="Hovav R."/>
            <person name="Jones D.C."/>
            <person name="Lemke C."/>
            <person name="Mansoor S."/>
            <person name="ur Rahman M."/>
            <person name="Rainville L.N."/>
            <person name="Rambani A."/>
            <person name="Reddy U.K."/>
            <person name="Rong J.K."/>
            <person name="Saranga Y."/>
            <person name="Scheffler B.E."/>
            <person name="Scheffler J.A."/>
            <person name="Stelly D.M."/>
            <person name="Triplett B.A."/>
            <person name="Van Deynze A."/>
            <person name="Vaslin M.F."/>
            <person name="Waghmare V.N."/>
            <person name="Walford S.A."/>
            <person name="Wright R.J."/>
            <person name="Zaki E.A."/>
            <person name="Zhang T."/>
            <person name="Dennis E.S."/>
            <person name="Mayer K.F."/>
            <person name="Peterson D.G."/>
            <person name="Rokhsar D.S."/>
            <person name="Wang X."/>
            <person name="Schmutz J."/>
        </authorList>
    </citation>
    <scope>NUCLEOTIDE SEQUENCE [LARGE SCALE GENOMIC DNA]</scope>
</reference>
<evidence type="ECO:0000313" key="3">
    <source>
        <dbReference type="Proteomes" id="UP000032304"/>
    </source>
</evidence>
<organism evidence="2 3">
    <name type="scientific">Gossypium raimondii</name>
    <name type="common">Peruvian cotton</name>
    <name type="synonym">Gossypium klotzschianum subsp. raimondii</name>
    <dbReference type="NCBI Taxonomy" id="29730"/>
    <lineage>
        <taxon>Eukaryota</taxon>
        <taxon>Viridiplantae</taxon>
        <taxon>Streptophyta</taxon>
        <taxon>Embryophyta</taxon>
        <taxon>Tracheophyta</taxon>
        <taxon>Spermatophyta</taxon>
        <taxon>Magnoliopsida</taxon>
        <taxon>eudicotyledons</taxon>
        <taxon>Gunneridae</taxon>
        <taxon>Pentapetalae</taxon>
        <taxon>rosids</taxon>
        <taxon>malvids</taxon>
        <taxon>Malvales</taxon>
        <taxon>Malvaceae</taxon>
        <taxon>Malvoideae</taxon>
        <taxon>Gossypium</taxon>
    </lineage>
</organism>
<keyword evidence="3" id="KW-1185">Reference proteome</keyword>
<dbReference type="AlphaFoldDB" id="A0A0D2SKG3"/>
<gene>
    <name evidence="2" type="ORF">B456_007G268000</name>
</gene>
<accession>A0A0D2SKG3</accession>
<dbReference type="Gramene" id="KJB44714">
    <property type="protein sequence ID" value="KJB44714"/>
    <property type="gene ID" value="B456_007G268000"/>
</dbReference>
<evidence type="ECO:0000313" key="2">
    <source>
        <dbReference type="EMBL" id="KJB44714.1"/>
    </source>
</evidence>